<comment type="similarity">
    <text evidence="2">Belongs to the LDLR family.</text>
</comment>
<comment type="subcellular location">
    <subcellularLocation>
        <location evidence="1">Cell membrane</location>
        <topology evidence="1">Single-pass type I membrane protein</topology>
    </subcellularLocation>
    <subcellularLocation>
        <location evidence="16">Endosome lumen</location>
    </subcellularLocation>
</comment>
<dbReference type="FunFam" id="4.10.400.10:FF:000159">
    <property type="entry name" value="Low-density lipoprotein receptor-related protein 2"/>
    <property type="match status" value="1"/>
</dbReference>
<evidence type="ECO:0000256" key="1">
    <source>
        <dbReference type="ARBA" id="ARBA00004251"/>
    </source>
</evidence>
<dbReference type="InterPro" id="IPR001881">
    <property type="entry name" value="EGF-like_Ca-bd_dom"/>
</dbReference>
<dbReference type="GO" id="GO:0043235">
    <property type="term" value="C:receptor complex"/>
    <property type="evidence" value="ECO:0007669"/>
    <property type="project" value="TreeGrafter"/>
</dbReference>
<dbReference type="SMART" id="SM00135">
    <property type="entry name" value="LY"/>
    <property type="match status" value="10"/>
</dbReference>
<sequence>MERRVVAVACTLLLAFAACLAPASGQDCDSEHFRCEDGHCIPASWRCDGTKDCLDDSDEIGCPPASCQSGYFQCQSKELCIPDSWVCDDEQDCEDGSDEHQHCPGRTCSSHQMTCSSGECIPNEYRCDHVRDCSDGTDERDCRYPVCAQLTCANGACYNTSQRCDQKADCRDHSDEVNCTELCSHNQFQCDSGECLPHDYVCDRIPDCEDGSDEHSCNYGTCKGNQFTCPNGHCINQNWVCDGDDDCTDNGDEDGCESSPHHFHKCYPGEWACPESGKCIPISKVCDGILDCPSGRDEANVTVRRHCDVTLCPFLGCEYQCHMAPFGGACYCPPGYVVDQNNTRKCIDFDDCQIWGVCDQMCEDRIGHHQCHCAEGYILEHEQHCKANTSSGEASIIFSHGRDLLIGDIHGRSFAVLVESQNRGAAVGVDFHYHLQRVFWTDTVQDKVFSVDINGSDIQEILNVSIDDPENLAVDWVNNKLYMVETRVNRIDMANLDGSHRVILITENLGHPRGIALDPTVGYLFFSDLESLSGGPTVERAFMDGTNRKDLVKTKLGWPAGITLDIVSKRVYWVDSRFDYIETVTYDGIQRKTVLHGGSRIPHPFGISLFEESVFFTDWTKMAVMKANKFTETNPQVYYQSSLRPFGVTVYHSLRQPHATNPCGSNNGGCEQICVLSHRTDNGGLGYRCKCTFGFNLDVDGHLCVAVKQFLIFSSEVAVRGIPFTISTQEDVIVPVTGNPSFFVGIDFDAQENTIFFSDTSVDMIYKQKVDGTGREILTANRVESVESLTFDWISKNLYWTDISYRSVSVMRLADKSRREIVKNLNNPRAIVVHPIAGYIFFTDWFRPAKIMRAWGDGSNLLPIVNTTLGWPNGLAIDWGALRLYWVDALFDKIEHSTFDGLDRRVLGHIQQMTHPFGLTIFQDYVFFTDWRLGAIVRVRKTDGGDMTVIRSGISNIMHVKSYDDSIQIGSNYCNRPTHPNGDCSHFCFPVPNFQRVCGCPYGMSLTSNHLTCLEDPSHEPPLAQCGSFSFPCNNGRCVPSYYRCDGIDDCHDNSDEHLCGTFNNSCAPSAFTCSHGGECIPAHWRCDKHNDCVDGSDEQNCPAHTPTSCPASFFTCDNNLCISRNWVCDTDNDCGDGSDEKDCNFTATCLPSQFHCTDHRCIDIFYVCDGDKDCVDGSDENGCVINCTSSQFKCASEDKCISNTYHCDGVFDCNDHSDEKDCQTRPPGMCHPDEFQCQADGLCIPGSWECDGHPDCIQGSDEHHGCVLKTCPPSHFLCDNGNCIHREWLCDGDNDCRDMSDEKDCPTQAFFCPSWQWHCPGHNICVNLSAVCDGVPDCPNGTDESPLCSKFLDHSLLDLNLF</sequence>
<feature type="signal peptide" evidence="19">
    <location>
        <begin position="1"/>
        <end position="25"/>
    </location>
</feature>
<evidence type="ECO:0000256" key="4">
    <source>
        <dbReference type="ARBA" id="ARBA00022536"/>
    </source>
</evidence>
<dbReference type="PROSITE" id="PS51257">
    <property type="entry name" value="PROKAR_LIPOPROTEIN"/>
    <property type="match status" value="1"/>
</dbReference>
<feature type="repeat" description="LDL-receptor class B" evidence="18">
    <location>
        <begin position="436"/>
        <end position="478"/>
    </location>
</feature>
<dbReference type="SMART" id="SM00192">
    <property type="entry name" value="LDLa"/>
    <property type="match status" value="15"/>
</dbReference>
<proteinExistence type="inferred from homology"/>
<feature type="disulfide bond" evidence="17">
    <location>
        <begin position="1129"/>
        <end position="1144"/>
    </location>
</feature>
<keyword evidence="6" id="KW-0254">Endocytosis</keyword>
<dbReference type="InterPro" id="IPR000033">
    <property type="entry name" value="LDLR_classB_rpt"/>
</dbReference>
<feature type="repeat" description="LDL-receptor class B" evidence="18">
    <location>
        <begin position="838"/>
        <end position="881"/>
    </location>
</feature>
<feature type="disulfide bond" evidence="17">
    <location>
        <begin position="35"/>
        <end position="53"/>
    </location>
</feature>
<feature type="disulfide bond" evidence="17">
    <location>
        <begin position="127"/>
        <end position="142"/>
    </location>
</feature>
<feature type="disulfide bond" evidence="17">
    <location>
        <begin position="1157"/>
        <end position="1175"/>
    </location>
</feature>
<feature type="disulfide bond" evidence="17">
    <location>
        <begin position="108"/>
        <end position="120"/>
    </location>
</feature>
<dbReference type="PRINTS" id="PR00261">
    <property type="entry name" value="LDLRECEPTOR"/>
</dbReference>
<evidence type="ECO:0000256" key="3">
    <source>
        <dbReference type="ARBA" id="ARBA00022475"/>
    </source>
</evidence>
<dbReference type="Gene3D" id="2.120.10.30">
    <property type="entry name" value="TolB, C-terminal domain"/>
    <property type="match status" value="2"/>
</dbReference>
<organism evidence="21 22">
    <name type="scientific">Rhinolophus ferrumequinum</name>
    <name type="common">Greater horseshoe bat</name>
    <dbReference type="NCBI Taxonomy" id="59479"/>
    <lineage>
        <taxon>Eukaryota</taxon>
        <taxon>Metazoa</taxon>
        <taxon>Chordata</taxon>
        <taxon>Craniata</taxon>
        <taxon>Vertebrata</taxon>
        <taxon>Euteleostomi</taxon>
        <taxon>Mammalia</taxon>
        <taxon>Eutheria</taxon>
        <taxon>Laurasiatheria</taxon>
        <taxon>Chiroptera</taxon>
        <taxon>Yinpterochiroptera</taxon>
        <taxon>Rhinolophoidea</taxon>
        <taxon>Rhinolophidae</taxon>
        <taxon>Rhinolophinae</taxon>
        <taxon>Rhinolophus</taxon>
    </lineage>
</organism>
<evidence type="ECO:0000256" key="9">
    <source>
        <dbReference type="ARBA" id="ARBA00022737"/>
    </source>
</evidence>
<dbReference type="InterPro" id="IPR009030">
    <property type="entry name" value="Growth_fac_rcpt_cys_sf"/>
</dbReference>
<accession>A0A7J7YIT4</accession>
<feature type="repeat" description="LDL-receptor class B" evidence="18">
    <location>
        <begin position="882"/>
        <end position="925"/>
    </location>
</feature>
<dbReference type="InterPro" id="IPR002172">
    <property type="entry name" value="LDrepeatLR_classA_rpt"/>
</dbReference>
<evidence type="ECO:0000256" key="11">
    <source>
        <dbReference type="ARBA" id="ARBA00022989"/>
    </source>
</evidence>
<keyword evidence="12" id="KW-0472">Membrane</keyword>
<feature type="disulfide bond" evidence="17">
    <location>
        <begin position="1045"/>
        <end position="1060"/>
    </location>
</feature>
<keyword evidence="4" id="KW-0245">EGF-like domain</keyword>
<feature type="disulfide bond" evidence="17">
    <location>
        <begin position="202"/>
        <end position="217"/>
    </location>
</feature>
<comment type="caution">
    <text evidence="21">The sequence shown here is derived from an EMBL/GenBank/DDBJ whole genome shotgun (WGS) entry which is preliminary data.</text>
</comment>
<dbReference type="Gene3D" id="2.10.25.10">
    <property type="entry name" value="Laminin"/>
    <property type="match status" value="1"/>
</dbReference>
<dbReference type="PROSITE" id="PS01186">
    <property type="entry name" value="EGF_2"/>
    <property type="match status" value="1"/>
</dbReference>
<feature type="disulfide bond" evidence="17">
    <location>
        <begin position="241"/>
        <end position="256"/>
    </location>
</feature>
<feature type="disulfide bond" evidence="17">
    <location>
        <begin position="1291"/>
        <end position="1306"/>
    </location>
</feature>
<dbReference type="SMART" id="SM00179">
    <property type="entry name" value="EGF_CA"/>
    <property type="match status" value="1"/>
</dbReference>
<feature type="repeat" description="LDL-receptor class B" evidence="18">
    <location>
        <begin position="753"/>
        <end position="795"/>
    </location>
</feature>
<keyword evidence="8 19" id="KW-0732">Signal</keyword>
<dbReference type="PROSITE" id="PS50068">
    <property type="entry name" value="LDLRA_2"/>
    <property type="match status" value="15"/>
</dbReference>
<feature type="disulfide bond" evidence="17">
    <location>
        <begin position="115"/>
        <end position="133"/>
    </location>
</feature>
<dbReference type="GO" id="GO:0005509">
    <property type="term" value="F:calcium ion binding"/>
    <property type="evidence" value="ECO:0007669"/>
    <property type="project" value="InterPro"/>
</dbReference>
<feature type="disulfide bond" evidence="17">
    <location>
        <begin position="222"/>
        <end position="234"/>
    </location>
</feature>
<feature type="disulfide bond" evidence="17">
    <location>
        <begin position="1272"/>
        <end position="1284"/>
    </location>
</feature>
<evidence type="ECO:0000256" key="14">
    <source>
        <dbReference type="ARBA" id="ARBA00023170"/>
    </source>
</evidence>
<feature type="domain" description="EGF-like" evidence="20">
    <location>
        <begin position="371"/>
        <end position="385"/>
    </location>
</feature>
<dbReference type="GO" id="GO:0031904">
    <property type="term" value="C:endosome lumen"/>
    <property type="evidence" value="ECO:0007669"/>
    <property type="project" value="UniProtKB-SubCell"/>
</dbReference>
<keyword evidence="13 17" id="KW-1015">Disulfide bond</keyword>
<dbReference type="InterPro" id="IPR036055">
    <property type="entry name" value="LDL_receptor-like_sf"/>
</dbReference>
<keyword evidence="15" id="KW-0325">Glycoprotein</keyword>
<feature type="disulfide bond" evidence="17">
    <location>
        <begin position="47"/>
        <end position="62"/>
    </location>
</feature>
<feature type="disulfide bond" evidence="17">
    <location>
        <begin position="1026"/>
        <end position="1038"/>
    </location>
</feature>
<dbReference type="SMART" id="SM00181">
    <property type="entry name" value="EGF"/>
    <property type="match status" value="6"/>
</dbReference>
<dbReference type="Pfam" id="PF00058">
    <property type="entry name" value="Ldl_recept_b"/>
    <property type="match status" value="5"/>
</dbReference>
<dbReference type="Pfam" id="PF00057">
    <property type="entry name" value="Ldl_recept_a"/>
    <property type="match status" value="14"/>
</dbReference>
<dbReference type="PROSITE" id="PS01209">
    <property type="entry name" value="LDLRA_1"/>
    <property type="match status" value="7"/>
</dbReference>
<keyword evidence="7" id="KW-0812">Transmembrane</keyword>
<comment type="caution">
    <text evidence="17">Lacks conserved residue(s) required for the propagation of feature annotation.</text>
</comment>
<keyword evidence="3" id="KW-1003">Cell membrane</keyword>
<gene>
    <name evidence="21" type="ORF">mRhiFer1_010382</name>
</gene>
<evidence type="ECO:0000313" key="22">
    <source>
        <dbReference type="Proteomes" id="UP000585614"/>
    </source>
</evidence>
<dbReference type="EMBL" id="JACAGC010000006">
    <property type="protein sequence ID" value="KAF6361759.1"/>
    <property type="molecule type" value="Genomic_DNA"/>
</dbReference>
<dbReference type="PANTHER" id="PTHR22722:SF11">
    <property type="entry name" value="LOW-DENSITY LIPOPROTEIN RECEPTOR-RELATED PROTEIN 2"/>
    <property type="match status" value="1"/>
</dbReference>
<dbReference type="FunFam" id="4.10.400.10:FF:000154">
    <property type="entry name" value="Low-density lipoprotein receptor-related protein 2"/>
    <property type="match status" value="1"/>
</dbReference>
<feature type="disulfide bond" evidence="17">
    <location>
        <begin position="1208"/>
        <end position="1223"/>
    </location>
</feature>
<dbReference type="InterPro" id="IPR023415">
    <property type="entry name" value="LDLR_class-A_CS"/>
</dbReference>
<feature type="repeat" description="LDL-receptor class B" evidence="18">
    <location>
        <begin position="479"/>
        <end position="521"/>
    </location>
</feature>
<feature type="disulfide bond" evidence="17">
    <location>
        <begin position="190"/>
        <end position="208"/>
    </location>
</feature>
<dbReference type="GO" id="GO:0006898">
    <property type="term" value="P:receptor-mediated endocytosis"/>
    <property type="evidence" value="ECO:0007669"/>
    <property type="project" value="TreeGrafter"/>
</dbReference>
<feature type="disulfide bond" evidence="17">
    <location>
        <begin position="1110"/>
        <end position="1122"/>
    </location>
</feature>
<dbReference type="SUPFAM" id="SSF57424">
    <property type="entry name" value="LDL receptor-like module"/>
    <property type="match status" value="14"/>
</dbReference>
<feature type="repeat" description="LDL-receptor class B" evidence="18">
    <location>
        <begin position="796"/>
        <end position="837"/>
    </location>
</feature>
<dbReference type="FunFam" id="4.10.400.10:FF:000147">
    <property type="entry name" value="Low-density lipoprotein receptor-related protein 2"/>
    <property type="match status" value="2"/>
</dbReference>
<keyword evidence="10" id="KW-0967">Endosome</keyword>
<feature type="disulfide bond" evidence="17">
    <location>
        <begin position="164"/>
        <end position="179"/>
    </location>
</feature>
<evidence type="ECO:0000256" key="2">
    <source>
        <dbReference type="ARBA" id="ARBA00009939"/>
    </source>
</evidence>
<evidence type="ECO:0000259" key="20">
    <source>
        <dbReference type="PROSITE" id="PS01186"/>
    </source>
</evidence>
<evidence type="ECO:0000256" key="5">
    <source>
        <dbReference type="ARBA" id="ARBA00022553"/>
    </source>
</evidence>
<evidence type="ECO:0000256" key="8">
    <source>
        <dbReference type="ARBA" id="ARBA00022729"/>
    </source>
</evidence>
<dbReference type="CDD" id="cd00112">
    <property type="entry name" value="LDLa"/>
    <property type="match status" value="15"/>
</dbReference>
<evidence type="ECO:0000256" key="19">
    <source>
        <dbReference type="SAM" id="SignalP"/>
    </source>
</evidence>
<keyword evidence="9" id="KW-0677">Repeat</keyword>
<dbReference type="FunFam" id="4.10.400.10:FF:000034">
    <property type="entry name" value="Low-density lipoprotein receptor-related protein 2"/>
    <property type="match status" value="3"/>
</dbReference>
<protein>
    <submittedName>
        <fullName evidence="21">LDL receptor related protein 2</fullName>
    </submittedName>
</protein>
<dbReference type="PROSITE" id="PS51120">
    <property type="entry name" value="LDLRB"/>
    <property type="match status" value="8"/>
</dbReference>
<evidence type="ECO:0000256" key="15">
    <source>
        <dbReference type="ARBA" id="ARBA00023180"/>
    </source>
</evidence>
<feature type="repeat" description="LDL-receptor class B" evidence="18">
    <location>
        <begin position="522"/>
        <end position="568"/>
    </location>
</feature>
<dbReference type="PANTHER" id="PTHR22722">
    <property type="entry name" value="LOW-DENSITY LIPOPROTEIN RECEPTOR-RELATED PROTEIN 2-RELATED"/>
    <property type="match status" value="1"/>
</dbReference>
<dbReference type="Gene3D" id="4.10.400.10">
    <property type="entry name" value="Low-density Lipoprotein Receptor"/>
    <property type="match status" value="15"/>
</dbReference>
<dbReference type="FunFam" id="2.120.10.30:FF:000040">
    <property type="entry name" value="Low-density lipoprotein receptor-related protein 2"/>
    <property type="match status" value="1"/>
</dbReference>
<evidence type="ECO:0000256" key="16">
    <source>
        <dbReference type="ARBA" id="ARBA00046273"/>
    </source>
</evidence>
<dbReference type="FunFam" id="2.120.10.30:FF:000057">
    <property type="entry name" value="Low-density lipoprotein receptor-related protein 2"/>
    <property type="match status" value="1"/>
</dbReference>
<dbReference type="InterPro" id="IPR011042">
    <property type="entry name" value="6-blade_b-propeller_TolB-like"/>
</dbReference>
<dbReference type="FunFam" id="4.10.400.10:FF:000112">
    <property type="entry name" value="Low-density lipoprotein receptor-related protein 2"/>
    <property type="match status" value="1"/>
</dbReference>
<feature type="disulfide bond" evidence="17">
    <location>
        <begin position="1033"/>
        <end position="1051"/>
    </location>
</feature>
<evidence type="ECO:0000256" key="17">
    <source>
        <dbReference type="PROSITE-ProRule" id="PRU00124"/>
    </source>
</evidence>
<dbReference type="SUPFAM" id="SSF57184">
    <property type="entry name" value="Growth factor receptor domain"/>
    <property type="match status" value="1"/>
</dbReference>
<dbReference type="FunFam" id="4.10.400.10:FF:000001">
    <property type="entry name" value="Low-density lipoprotein receptor-related protein 1"/>
    <property type="match status" value="1"/>
</dbReference>
<feature type="disulfide bond" evidence="17">
    <location>
        <begin position="152"/>
        <end position="170"/>
    </location>
</feature>
<feature type="repeat" description="LDL-receptor class B" evidence="18">
    <location>
        <begin position="569"/>
        <end position="613"/>
    </location>
</feature>
<keyword evidence="11" id="KW-1133">Transmembrane helix</keyword>
<dbReference type="InterPro" id="IPR000742">
    <property type="entry name" value="EGF"/>
</dbReference>
<dbReference type="Proteomes" id="UP000585614">
    <property type="component" value="Unassembled WGS sequence"/>
</dbReference>
<evidence type="ECO:0000256" key="12">
    <source>
        <dbReference type="ARBA" id="ARBA00023136"/>
    </source>
</evidence>
<dbReference type="FunFam" id="4.10.400.10:FF:000045">
    <property type="entry name" value="Low-density lipoprotein receptor-related protein 2"/>
    <property type="match status" value="2"/>
</dbReference>
<evidence type="ECO:0000256" key="18">
    <source>
        <dbReference type="PROSITE-ProRule" id="PRU00461"/>
    </source>
</evidence>
<feature type="disulfide bond" evidence="17">
    <location>
        <begin position="1087"/>
        <end position="1102"/>
    </location>
</feature>
<evidence type="ECO:0000256" key="7">
    <source>
        <dbReference type="ARBA" id="ARBA00022692"/>
    </source>
</evidence>
<feature type="chain" id="PRO_5029553578" evidence="19">
    <location>
        <begin position="26"/>
        <end position="1363"/>
    </location>
</feature>
<keyword evidence="5" id="KW-0597">Phosphoprotein</keyword>
<feature type="disulfide bond" evidence="17">
    <location>
        <begin position="1169"/>
        <end position="1184"/>
    </location>
</feature>
<keyword evidence="14 21" id="KW-0675">Receptor</keyword>
<dbReference type="FunFam" id="2.10.25.10:FF:000009">
    <property type="entry name" value="Low-density lipoprotein receptor isoform 1"/>
    <property type="match status" value="1"/>
</dbReference>
<evidence type="ECO:0000256" key="13">
    <source>
        <dbReference type="ARBA" id="ARBA00023157"/>
    </source>
</evidence>
<dbReference type="InterPro" id="IPR051221">
    <property type="entry name" value="LDLR-related"/>
</dbReference>
<feature type="disulfide bond" evidence="17">
    <location>
        <begin position="229"/>
        <end position="247"/>
    </location>
</feature>
<feature type="disulfide bond" evidence="17">
    <location>
        <begin position="1150"/>
        <end position="1162"/>
    </location>
</feature>
<feature type="disulfide bond" evidence="17">
    <location>
        <begin position="1279"/>
        <end position="1297"/>
    </location>
</feature>
<dbReference type="FunFam" id="4.10.400.10:FF:000002">
    <property type="entry name" value="Low-density lipoprotein receptor-related protein 1"/>
    <property type="match status" value="2"/>
</dbReference>
<feature type="disulfide bond" evidence="17">
    <location>
        <begin position="28"/>
        <end position="40"/>
    </location>
</feature>
<evidence type="ECO:0000256" key="6">
    <source>
        <dbReference type="ARBA" id="ARBA00022583"/>
    </source>
</evidence>
<feature type="disulfide bond" evidence="17">
    <location>
        <begin position="183"/>
        <end position="195"/>
    </location>
</feature>
<dbReference type="GO" id="GO:0042562">
    <property type="term" value="F:hormone binding"/>
    <property type="evidence" value="ECO:0007669"/>
    <property type="project" value="TreeGrafter"/>
</dbReference>
<dbReference type="GO" id="GO:0016324">
    <property type="term" value="C:apical plasma membrane"/>
    <property type="evidence" value="ECO:0007669"/>
    <property type="project" value="TreeGrafter"/>
</dbReference>
<name>A0A7J7YIT4_RHIFE</name>
<evidence type="ECO:0000256" key="10">
    <source>
        <dbReference type="ARBA" id="ARBA00022753"/>
    </source>
</evidence>
<reference evidence="21 22" key="1">
    <citation type="journal article" date="2020" name="Nature">
        <title>Six reference-quality genomes reveal evolution of bat adaptations.</title>
        <authorList>
            <person name="Jebb D."/>
            <person name="Huang Z."/>
            <person name="Pippel M."/>
            <person name="Hughes G.M."/>
            <person name="Lavrichenko K."/>
            <person name="Devanna P."/>
            <person name="Winkler S."/>
            <person name="Jermiin L.S."/>
            <person name="Skirmuntt E.C."/>
            <person name="Katzourakis A."/>
            <person name="Burkitt-Gray L."/>
            <person name="Ray D.A."/>
            <person name="Sullivan K.A.M."/>
            <person name="Roscito J.G."/>
            <person name="Kirilenko B.M."/>
            <person name="Davalos L.M."/>
            <person name="Corthals A.P."/>
            <person name="Power M.L."/>
            <person name="Jones G."/>
            <person name="Ransome R.D."/>
            <person name="Dechmann D.K.N."/>
            <person name="Locatelli A.G."/>
            <person name="Puechmaille S.J."/>
            <person name="Fedrigo O."/>
            <person name="Jarvis E.D."/>
            <person name="Hiller M."/>
            <person name="Vernes S.C."/>
            <person name="Myers E.W."/>
            <person name="Teeling E.C."/>
        </authorList>
    </citation>
    <scope>NUCLEOTIDE SEQUENCE [LARGE SCALE GENOMIC DNA]</scope>
    <source>
        <strain evidence="21">MRhiFer1</strain>
        <tissue evidence="21">Lung</tissue>
    </source>
</reference>
<feature type="disulfide bond" evidence="17">
    <location>
        <begin position="1117"/>
        <end position="1135"/>
    </location>
</feature>
<evidence type="ECO:0000313" key="21">
    <source>
        <dbReference type="EMBL" id="KAF6361759.1"/>
    </source>
</evidence>
<dbReference type="SUPFAM" id="SSF63825">
    <property type="entry name" value="YWTD domain"/>
    <property type="match status" value="2"/>
</dbReference>